<gene>
    <name evidence="1" type="ORF">HOLleu_11942</name>
</gene>
<protein>
    <recommendedName>
        <fullName evidence="3">Protein sleepless</fullName>
    </recommendedName>
</protein>
<evidence type="ECO:0008006" key="3">
    <source>
        <dbReference type="Google" id="ProtNLM"/>
    </source>
</evidence>
<dbReference type="AlphaFoldDB" id="A0A9Q1CAN7"/>
<reference evidence="1" key="1">
    <citation type="submission" date="2021-10" db="EMBL/GenBank/DDBJ databases">
        <title>Tropical sea cucumber genome reveals ecological adaptation and Cuvierian tubules defense mechanism.</title>
        <authorList>
            <person name="Chen T."/>
        </authorList>
    </citation>
    <scope>NUCLEOTIDE SEQUENCE</scope>
    <source>
        <strain evidence="1">Nanhai2018</strain>
        <tissue evidence="1">Muscle</tissue>
    </source>
</reference>
<keyword evidence="2" id="KW-1185">Reference proteome</keyword>
<dbReference type="EMBL" id="JAIZAY010000005">
    <property type="protein sequence ID" value="KAJ8041199.1"/>
    <property type="molecule type" value="Genomic_DNA"/>
</dbReference>
<accession>A0A9Q1CAN7</accession>
<organism evidence="1 2">
    <name type="scientific">Holothuria leucospilota</name>
    <name type="common">Black long sea cucumber</name>
    <name type="synonym">Mertensiothuria leucospilota</name>
    <dbReference type="NCBI Taxonomy" id="206669"/>
    <lineage>
        <taxon>Eukaryota</taxon>
        <taxon>Metazoa</taxon>
        <taxon>Echinodermata</taxon>
        <taxon>Eleutherozoa</taxon>
        <taxon>Echinozoa</taxon>
        <taxon>Holothuroidea</taxon>
        <taxon>Aspidochirotacea</taxon>
        <taxon>Aspidochirotida</taxon>
        <taxon>Holothuriidae</taxon>
        <taxon>Holothuria</taxon>
    </lineage>
</organism>
<evidence type="ECO:0000313" key="2">
    <source>
        <dbReference type="Proteomes" id="UP001152320"/>
    </source>
</evidence>
<dbReference type="Proteomes" id="UP001152320">
    <property type="component" value="Chromosome 5"/>
</dbReference>
<name>A0A9Q1CAN7_HOLLE</name>
<sequence>MCSSTNITGTGKNFSFELKAAECVPKGVKPINSTKKCYKDTGRTKLKEVDPETDKKLAKFETTYPDIKAKVEVCVCKGELCNSSVKSAVSGSVIISSAVISFMLFA</sequence>
<proteinExistence type="predicted"/>
<comment type="caution">
    <text evidence="1">The sequence shown here is derived from an EMBL/GenBank/DDBJ whole genome shotgun (WGS) entry which is preliminary data.</text>
</comment>
<evidence type="ECO:0000313" key="1">
    <source>
        <dbReference type="EMBL" id="KAJ8041199.1"/>
    </source>
</evidence>